<dbReference type="AlphaFoldDB" id="X1DBQ2"/>
<organism evidence="1">
    <name type="scientific">marine sediment metagenome</name>
    <dbReference type="NCBI Taxonomy" id="412755"/>
    <lineage>
        <taxon>unclassified sequences</taxon>
        <taxon>metagenomes</taxon>
        <taxon>ecological metagenomes</taxon>
    </lineage>
</organism>
<dbReference type="EMBL" id="BART01030651">
    <property type="protein sequence ID" value="GAH18211.1"/>
    <property type="molecule type" value="Genomic_DNA"/>
</dbReference>
<evidence type="ECO:0000313" key="1">
    <source>
        <dbReference type="EMBL" id="GAH18211.1"/>
    </source>
</evidence>
<feature type="non-terminal residue" evidence="1">
    <location>
        <position position="194"/>
    </location>
</feature>
<proteinExistence type="predicted"/>
<accession>X1DBQ2</accession>
<protein>
    <submittedName>
        <fullName evidence="1">Uncharacterized protein</fullName>
    </submittedName>
</protein>
<sequence>MPLFIYEKIVRKSFEQVDTIEDVNLSFYDCFMEITEDICNGYYDDQIMDFDSNVFDKILRMNCKIEKRDLEELKFNPENKEYYEDSKRFTQDDLDLCKENVMDYMTNFNLMNPILKEFKKLRSHILYSLFIKQNFPLFYYRKKDISKEDIKKVVMEYNDCNDDKQSFAEDVSYYNSHSIGVDLDYLTVTIDKAS</sequence>
<reference evidence="1" key="1">
    <citation type="journal article" date="2014" name="Front. Microbiol.">
        <title>High frequency of phylogenetically diverse reductive dehalogenase-homologous genes in deep subseafloor sedimentary metagenomes.</title>
        <authorList>
            <person name="Kawai M."/>
            <person name="Futagami T."/>
            <person name="Toyoda A."/>
            <person name="Takaki Y."/>
            <person name="Nishi S."/>
            <person name="Hori S."/>
            <person name="Arai W."/>
            <person name="Tsubouchi T."/>
            <person name="Morono Y."/>
            <person name="Uchiyama I."/>
            <person name="Ito T."/>
            <person name="Fujiyama A."/>
            <person name="Inagaki F."/>
            <person name="Takami H."/>
        </authorList>
    </citation>
    <scope>NUCLEOTIDE SEQUENCE</scope>
    <source>
        <strain evidence="1">Expedition CK06-06</strain>
    </source>
</reference>
<comment type="caution">
    <text evidence="1">The sequence shown here is derived from an EMBL/GenBank/DDBJ whole genome shotgun (WGS) entry which is preliminary data.</text>
</comment>
<name>X1DBQ2_9ZZZZ</name>
<gene>
    <name evidence="1" type="ORF">S01H4_53444</name>
</gene>